<feature type="compositionally biased region" description="Gly residues" evidence="2">
    <location>
        <begin position="149"/>
        <end position="188"/>
    </location>
</feature>
<dbReference type="PANTHER" id="PTHR10913">
    <property type="entry name" value="FOLLISTATIN-RELATED"/>
    <property type="match status" value="1"/>
</dbReference>
<evidence type="ECO:0000256" key="1">
    <source>
        <dbReference type="ARBA" id="ARBA00023157"/>
    </source>
</evidence>
<feature type="domain" description="Kazal-like" evidence="3">
    <location>
        <begin position="313"/>
        <end position="365"/>
    </location>
</feature>
<feature type="non-terminal residue" evidence="4">
    <location>
        <position position="1"/>
    </location>
</feature>
<dbReference type="InterPro" id="IPR050653">
    <property type="entry name" value="Prot_Inhib_GrowthFact_Antg"/>
</dbReference>
<dbReference type="PANTHER" id="PTHR10913:SF79">
    <property type="entry name" value="GH09510P"/>
    <property type="match status" value="1"/>
</dbReference>
<dbReference type="AlphaFoldDB" id="A0AAE1U3A3"/>
<feature type="domain" description="Kazal-like" evidence="3">
    <location>
        <begin position="366"/>
        <end position="423"/>
    </location>
</feature>
<gene>
    <name evidence="4" type="ORF">Pmani_020203</name>
</gene>
<dbReference type="PROSITE" id="PS51465">
    <property type="entry name" value="KAZAL_2"/>
    <property type="match status" value="7"/>
</dbReference>
<dbReference type="GO" id="GO:0030154">
    <property type="term" value="P:cell differentiation"/>
    <property type="evidence" value="ECO:0007669"/>
    <property type="project" value="TreeGrafter"/>
</dbReference>
<feature type="domain" description="Kazal-like" evidence="3">
    <location>
        <begin position="472"/>
        <end position="528"/>
    </location>
</feature>
<reference evidence="4" key="1">
    <citation type="submission" date="2023-11" db="EMBL/GenBank/DDBJ databases">
        <title>Genome assemblies of two species of porcelain crab, Petrolisthes cinctipes and Petrolisthes manimaculis (Anomura: Porcellanidae).</title>
        <authorList>
            <person name="Angst P."/>
        </authorList>
    </citation>
    <scope>NUCLEOTIDE SEQUENCE</scope>
    <source>
        <strain evidence="4">PB745_02</strain>
        <tissue evidence="4">Gill</tissue>
    </source>
</reference>
<dbReference type="SMART" id="SM00280">
    <property type="entry name" value="KAZAL"/>
    <property type="match status" value="8"/>
</dbReference>
<comment type="caution">
    <text evidence="4">The sequence shown here is derived from an EMBL/GenBank/DDBJ whole genome shotgun (WGS) entry which is preliminary data.</text>
</comment>
<feature type="domain" description="Kazal-like" evidence="3">
    <location>
        <begin position="56"/>
        <end position="106"/>
    </location>
</feature>
<accession>A0AAE1U3A3</accession>
<dbReference type="Proteomes" id="UP001292094">
    <property type="component" value="Unassembled WGS sequence"/>
</dbReference>
<keyword evidence="5" id="KW-1185">Reference proteome</keyword>
<dbReference type="GO" id="GO:0005576">
    <property type="term" value="C:extracellular region"/>
    <property type="evidence" value="ECO:0007669"/>
    <property type="project" value="TreeGrafter"/>
</dbReference>
<feature type="region of interest" description="Disordered" evidence="2">
    <location>
        <begin position="145"/>
        <end position="188"/>
    </location>
</feature>
<dbReference type="InterPro" id="IPR036058">
    <property type="entry name" value="Kazal_dom_sf"/>
</dbReference>
<dbReference type="InterPro" id="IPR002350">
    <property type="entry name" value="Kazal_dom"/>
</dbReference>
<evidence type="ECO:0000313" key="4">
    <source>
        <dbReference type="EMBL" id="KAK4308072.1"/>
    </source>
</evidence>
<proteinExistence type="predicted"/>
<dbReference type="Pfam" id="PF00050">
    <property type="entry name" value="Kazal_1"/>
    <property type="match status" value="1"/>
</dbReference>
<dbReference type="SUPFAM" id="SSF100895">
    <property type="entry name" value="Kazal-type serine protease inhibitors"/>
    <property type="match status" value="8"/>
</dbReference>
<dbReference type="CDD" id="cd00104">
    <property type="entry name" value="KAZAL_FS"/>
    <property type="match status" value="5"/>
</dbReference>
<keyword evidence="1" id="KW-1015">Disulfide bond</keyword>
<dbReference type="EMBL" id="JAWZYT010001929">
    <property type="protein sequence ID" value="KAK4308072.1"/>
    <property type="molecule type" value="Genomic_DNA"/>
</dbReference>
<sequence length="539" mass="58101">GCAWGGRGSRGCTRVCPASIKPVCGSDGLIYSSYCHMKKDNCGKEVRVVEDEECTRADGAECGHKCTNDYDPVCGNDGRTYLNLCILRAETCRSGVEFSHYGVCAGMDEDTSCPSDCLDTPDDGPVCGSDGNVVQLHLRHEGENVRQDAGGGDGGGGDGGDGGDGGGGGGGGGDGGGGGGGDGGSGGGDSDGMPLVVYLWQRVVKTLYKHCQTTKHCQDVCFYSFRAVCGSDGRIYNNKCQMKMRNCGRHIYPLPMGECRPQQRMPGGCPMSCQGEKPDPVCGSDGNVYDSECDLQRLTCGSRVYRMKPEKCQSRVQKCSRQSCPTSVNDPVCGTDGTTYLNFCLLHVATCLKGVELAHYGHCAEAGKDDECPKECAKEDDGRDDFAYPICGSDGNAYPSYCQMKKRTCGQKVVPVALHHCEATKHCFARCDKGRYAVCASDNKIYRNACEMKARSCGKHVYEVPMDRCLAGFNFMRCQKMCPPMFDPVCGTDGKTYSNDCFLDLENCRSRSLGRSLVTRIHFGQCGKPVPQAKLYMFR</sequence>
<feature type="domain" description="Kazal-like" evidence="3">
    <location>
        <begin position="212"/>
        <end position="261"/>
    </location>
</feature>
<feature type="domain" description="Kazal-like" evidence="3">
    <location>
        <begin position="263"/>
        <end position="312"/>
    </location>
</feature>
<evidence type="ECO:0000259" key="3">
    <source>
        <dbReference type="PROSITE" id="PS51465"/>
    </source>
</evidence>
<dbReference type="Gene3D" id="3.30.60.30">
    <property type="match status" value="8"/>
</dbReference>
<dbReference type="FunFam" id="3.30.60.30:FF:000042">
    <property type="entry name" value="Serine protease inhibitor dipetalogastin"/>
    <property type="match status" value="1"/>
</dbReference>
<feature type="domain" description="Kazal-like" evidence="3">
    <location>
        <begin position="6"/>
        <end position="55"/>
    </location>
</feature>
<evidence type="ECO:0000256" key="2">
    <source>
        <dbReference type="SAM" id="MobiDB-lite"/>
    </source>
</evidence>
<name>A0AAE1U3A3_9EUCA</name>
<protein>
    <recommendedName>
        <fullName evidence="3">Kazal-like domain-containing protein</fullName>
    </recommendedName>
</protein>
<evidence type="ECO:0000313" key="5">
    <source>
        <dbReference type="Proteomes" id="UP001292094"/>
    </source>
</evidence>
<organism evidence="4 5">
    <name type="scientific">Petrolisthes manimaculis</name>
    <dbReference type="NCBI Taxonomy" id="1843537"/>
    <lineage>
        <taxon>Eukaryota</taxon>
        <taxon>Metazoa</taxon>
        <taxon>Ecdysozoa</taxon>
        <taxon>Arthropoda</taxon>
        <taxon>Crustacea</taxon>
        <taxon>Multicrustacea</taxon>
        <taxon>Malacostraca</taxon>
        <taxon>Eumalacostraca</taxon>
        <taxon>Eucarida</taxon>
        <taxon>Decapoda</taxon>
        <taxon>Pleocyemata</taxon>
        <taxon>Anomura</taxon>
        <taxon>Galatheoidea</taxon>
        <taxon>Porcellanidae</taxon>
        <taxon>Petrolisthes</taxon>
    </lineage>
</organism>
<dbReference type="Pfam" id="PF07648">
    <property type="entry name" value="Kazal_2"/>
    <property type="match status" value="7"/>
</dbReference>